<dbReference type="AlphaFoldDB" id="A0AAN9LLX2"/>
<evidence type="ECO:0000313" key="1">
    <source>
        <dbReference type="EMBL" id="KAK7336457.1"/>
    </source>
</evidence>
<name>A0AAN9LLX2_CANGL</name>
<gene>
    <name evidence="1" type="ORF">VNO77_16999</name>
</gene>
<evidence type="ECO:0000313" key="2">
    <source>
        <dbReference type="Proteomes" id="UP001367508"/>
    </source>
</evidence>
<proteinExistence type="predicted"/>
<comment type="caution">
    <text evidence="1">The sequence shown here is derived from an EMBL/GenBank/DDBJ whole genome shotgun (WGS) entry which is preliminary data.</text>
</comment>
<reference evidence="1 2" key="1">
    <citation type="submission" date="2024-01" db="EMBL/GenBank/DDBJ databases">
        <title>The genomes of 5 underutilized Papilionoideae crops provide insights into root nodulation and disease resistanc.</title>
        <authorList>
            <person name="Jiang F."/>
        </authorList>
    </citation>
    <scope>NUCLEOTIDE SEQUENCE [LARGE SCALE GENOMIC DNA]</scope>
    <source>
        <strain evidence="1">LVBAO_FW01</strain>
        <tissue evidence="1">Leaves</tissue>
    </source>
</reference>
<organism evidence="1 2">
    <name type="scientific">Canavalia gladiata</name>
    <name type="common">Sword bean</name>
    <name type="synonym">Dolichos gladiatus</name>
    <dbReference type="NCBI Taxonomy" id="3824"/>
    <lineage>
        <taxon>Eukaryota</taxon>
        <taxon>Viridiplantae</taxon>
        <taxon>Streptophyta</taxon>
        <taxon>Embryophyta</taxon>
        <taxon>Tracheophyta</taxon>
        <taxon>Spermatophyta</taxon>
        <taxon>Magnoliopsida</taxon>
        <taxon>eudicotyledons</taxon>
        <taxon>Gunneridae</taxon>
        <taxon>Pentapetalae</taxon>
        <taxon>rosids</taxon>
        <taxon>fabids</taxon>
        <taxon>Fabales</taxon>
        <taxon>Fabaceae</taxon>
        <taxon>Papilionoideae</taxon>
        <taxon>50 kb inversion clade</taxon>
        <taxon>NPAAA clade</taxon>
        <taxon>indigoferoid/millettioid clade</taxon>
        <taxon>Phaseoleae</taxon>
        <taxon>Canavalia</taxon>
    </lineage>
</organism>
<dbReference type="EMBL" id="JAYMYQ010000004">
    <property type="protein sequence ID" value="KAK7336457.1"/>
    <property type="molecule type" value="Genomic_DNA"/>
</dbReference>
<keyword evidence="2" id="KW-1185">Reference proteome</keyword>
<protein>
    <submittedName>
        <fullName evidence="1">Uncharacterized protein</fullName>
    </submittedName>
</protein>
<dbReference type="Proteomes" id="UP001367508">
    <property type="component" value="Unassembled WGS sequence"/>
</dbReference>
<sequence>MYVYIYDFSCYIRKTLLTTRSCSNETNEGELEETRFVHCSMSIMRLYSGCDINTVLEEKGDSTQHAWNQTNRVTGETNFGFHFIFSNQTSAESTLMQRRVRLTLPIP</sequence>
<accession>A0AAN9LLX2</accession>